<dbReference type="RefSeq" id="WP_065971005.1">
    <property type="nucleotide sequence ID" value="NZ_CP080624.1"/>
</dbReference>
<proteinExistence type="predicted"/>
<evidence type="ECO:0000313" key="2">
    <source>
        <dbReference type="Proteomes" id="UP000253250"/>
    </source>
</evidence>
<accession>A0A1C2G0T3</accession>
<dbReference type="AlphaFoldDB" id="A0A1C2G0T3"/>
<gene>
    <name evidence="1" type="ORF">C4900_03700</name>
</gene>
<comment type="caution">
    <text evidence="1">The sequence shown here is derived from an EMBL/GenBank/DDBJ whole genome shotgun (WGS) entry which is preliminary data.</text>
</comment>
<dbReference type="Proteomes" id="UP000253250">
    <property type="component" value="Unassembled WGS sequence"/>
</dbReference>
<dbReference type="STRING" id="163359.A9R16_13520"/>
<reference evidence="1 2" key="1">
    <citation type="submission" date="2018-02" db="EMBL/GenBank/DDBJ databases">
        <title>Insights into the biology of acidophilic members of the Acidiferrobacteraceae family derived from comparative genomic analyses.</title>
        <authorList>
            <person name="Issotta F."/>
            <person name="Thyssen C."/>
            <person name="Mena C."/>
            <person name="Moya A."/>
            <person name="Bellenberg S."/>
            <person name="Sproer C."/>
            <person name="Covarrubias P.C."/>
            <person name="Sand W."/>
            <person name="Quatrini R."/>
            <person name="Vera M."/>
        </authorList>
    </citation>
    <scope>NUCLEOTIDE SEQUENCE [LARGE SCALE GENOMIC DNA]</scope>
    <source>
        <strain evidence="2">m-1</strain>
    </source>
</reference>
<evidence type="ECO:0000313" key="1">
    <source>
        <dbReference type="EMBL" id="RCN58875.1"/>
    </source>
</evidence>
<sequence>MATPTIAARLRRRFLLMTTDVAVRERLQAQVPTDWEMVAITSLDEAGDWNEILLYRFLLLDLDEVEAFDPIDVIRTLRMEYLLQIAVLCFGGDTDIQDEMRMSRADRFYAREEIVTVLPQFLAQYAW</sequence>
<name>A0A1C2G0T3_9GAMM</name>
<organism evidence="1 2">
    <name type="scientific">Acidiferrobacter thiooxydans</name>
    <dbReference type="NCBI Taxonomy" id="163359"/>
    <lineage>
        <taxon>Bacteria</taxon>
        <taxon>Pseudomonadati</taxon>
        <taxon>Pseudomonadota</taxon>
        <taxon>Gammaproteobacteria</taxon>
        <taxon>Acidiferrobacterales</taxon>
        <taxon>Acidiferrobacteraceae</taxon>
        <taxon>Acidiferrobacter</taxon>
    </lineage>
</organism>
<dbReference type="OrthoDB" id="5296446at2"/>
<dbReference type="EMBL" id="PSYR01000001">
    <property type="protein sequence ID" value="RCN58875.1"/>
    <property type="molecule type" value="Genomic_DNA"/>
</dbReference>
<protein>
    <submittedName>
        <fullName evidence="1">Uncharacterized protein</fullName>
    </submittedName>
</protein>
<keyword evidence="2" id="KW-1185">Reference proteome</keyword>